<keyword evidence="1" id="KW-0472">Membrane</keyword>
<feature type="transmembrane region" description="Helical" evidence="1">
    <location>
        <begin position="46"/>
        <end position="64"/>
    </location>
</feature>
<keyword evidence="3" id="KW-1185">Reference proteome</keyword>
<comment type="caution">
    <text evidence="2">The sequence shown here is derived from an EMBL/GenBank/DDBJ whole genome shotgun (WGS) entry which is preliminary data.</text>
</comment>
<sequence>MYMYVYTEEYYMLRNSGTNVSLKLTNASNQTPPTYVSKISLKKNNYVVWALVLGSLYLVTGPAYPNAILKGGDHPVDREAKHRFKSHLIIDCLPLVDSSETVELTGF</sequence>
<keyword evidence="1" id="KW-0812">Transmembrane</keyword>
<dbReference type="EMBL" id="JAWDGP010004327">
    <property type="protein sequence ID" value="KAK3765226.1"/>
    <property type="molecule type" value="Genomic_DNA"/>
</dbReference>
<name>A0AAE1DCA4_9GAST</name>
<protein>
    <submittedName>
        <fullName evidence="2">Uncharacterized protein</fullName>
    </submittedName>
</protein>
<evidence type="ECO:0000313" key="3">
    <source>
        <dbReference type="Proteomes" id="UP001283361"/>
    </source>
</evidence>
<gene>
    <name evidence="2" type="ORF">RRG08_051850</name>
</gene>
<dbReference type="AlphaFoldDB" id="A0AAE1DCA4"/>
<organism evidence="2 3">
    <name type="scientific">Elysia crispata</name>
    <name type="common">lettuce slug</name>
    <dbReference type="NCBI Taxonomy" id="231223"/>
    <lineage>
        <taxon>Eukaryota</taxon>
        <taxon>Metazoa</taxon>
        <taxon>Spiralia</taxon>
        <taxon>Lophotrochozoa</taxon>
        <taxon>Mollusca</taxon>
        <taxon>Gastropoda</taxon>
        <taxon>Heterobranchia</taxon>
        <taxon>Euthyneura</taxon>
        <taxon>Panpulmonata</taxon>
        <taxon>Sacoglossa</taxon>
        <taxon>Placobranchoidea</taxon>
        <taxon>Plakobranchidae</taxon>
        <taxon>Elysia</taxon>
    </lineage>
</organism>
<evidence type="ECO:0000256" key="1">
    <source>
        <dbReference type="SAM" id="Phobius"/>
    </source>
</evidence>
<keyword evidence="1" id="KW-1133">Transmembrane helix</keyword>
<evidence type="ECO:0000313" key="2">
    <source>
        <dbReference type="EMBL" id="KAK3765226.1"/>
    </source>
</evidence>
<dbReference type="Proteomes" id="UP001283361">
    <property type="component" value="Unassembled WGS sequence"/>
</dbReference>
<accession>A0AAE1DCA4</accession>
<proteinExistence type="predicted"/>
<reference evidence="2" key="1">
    <citation type="journal article" date="2023" name="G3 (Bethesda)">
        <title>A reference genome for the long-term kleptoplast-retaining sea slug Elysia crispata morphotype clarki.</title>
        <authorList>
            <person name="Eastman K.E."/>
            <person name="Pendleton A.L."/>
            <person name="Shaikh M.A."/>
            <person name="Suttiyut T."/>
            <person name="Ogas R."/>
            <person name="Tomko P."/>
            <person name="Gavelis G."/>
            <person name="Widhalm J.R."/>
            <person name="Wisecaver J.H."/>
        </authorList>
    </citation>
    <scope>NUCLEOTIDE SEQUENCE</scope>
    <source>
        <strain evidence="2">ECLA1</strain>
    </source>
</reference>